<organism evidence="3 4">
    <name type="scientific">Alteromonas mediterranea</name>
    <dbReference type="NCBI Taxonomy" id="314275"/>
    <lineage>
        <taxon>Bacteria</taxon>
        <taxon>Pseudomonadati</taxon>
        <taxon>Pseudomonadota</taxon>
        <taxon>Gammaproteobacteria</taxon>
        <taxon>Alteromonadales</taxon>
        <taxon>Alteromonadaceae</taxon>
        <taxon>Alteromonas/Salinimonas group</taxon>
        <taxon>Alteromonas</taxon>
    </lineage>
</organism>
<feature type="region of interest" description="Disordered" evidence="1">
    <location>
        <begin position="49"/>
        <end position="72"/>
    </location>
</feature>
<evidence type="ECO:0000256" key="1">
    <source>
        <dbReference type="SAM" id="MobiDB-lite"/>
    </source>
</evidence>
<evidence type="ECO:0000259" key="2">
    <source>
        <dbReference type="Pfam" id="PF17680"/>
    </source>
</evidence>
<dbReference type="EMBL" id="CP013928">
    <property type="protein sequence ID" value="AMJ79061.1"/>
    <property type="molecule type" value="Genomic_DNA"/>
</dbReference>
<dbReference type="Proteomes" id="UP000061468">
    <property type="component" value="Chromosome"/>
</dbReference>
<sequence>MMFSRNLNVALKKRLTCALVFCGLSLSGCTSTKSIGSFWLGEDGEITHHEEPVPVPSRSGLQYTPDSRDREYQQHVAVEPGYKDPLHNGYSPSQTHKRLNDYASQLAMELMENTTRLTQQDMVGVASFVRLNQSLNNSTVLGNQLSEYLIAELQDFGLAIVDFKLAGGITVTPVGDFVLTRDGAALAKQVEMDHVVTGTIIEDERGVRVNARIVSLKNKQVVASANVYIPAFIVMDLNKMARAVSP</sequence>
<evidence type="ECO:0000313" key="3">
    <source>
        <dbReference type="EMBL" id="AMJ79061.1"/>
    </source>
</evidence>
<dbReference type="RefSeq" id="WP_012518849.1">
    <property type="nucleotide sequence ID" value="NZ_CAKMLI010000022.1"/>
</dbReference>
<gene>
    <name evidence="3" type="ORF">AV942_12525</name>
</gene>
<dbReference type="PROSITE" id="PS51257">
    <property type="entry name" value="PROKAR_LIPOPROTEIN"/>
    <property type="match status" value="1"/>
</dbReference>
<feature type="domain" description="FlgO" evidence="2">
    <location>
        <begin position="104"/>
        <end position="231"/>
    </location>
</feature>
<dbReference type="AlphaFoldDB" id="A0AAC8XL96"/>
<proteinExistence type="predicted"/>
<accession>A0AAC8XL96</accession>
<dbReference type="InterPro" id="IPR041215">
    <property type="entry name" value="FlgO_dom"/>
</dbReference>
<reference evidence="3 4" key="1">
    <citation type="submission" date="2015-12" db="EMBL/GenBank/DDBJ databases">
        <title>Intraspecies pangenome expansion in the marine bacterium Alteromonas.</title>
        <authorList>
            <person name="Lopez-Perez M."/>
            <person name="Rodriguez-Valera F."/>
        </authorList>
    </citation>
    <scope>NUCLEOTIDE SEQUENCE [LARGE SCALE GENOMIC DNA]</scope>
    <source>
        <strain evidence="3 4">UM8</strain>
    </source>
</reference>
<dbReference type="Pfam" id="PF17680">
    <property type="entry name" value="FlgO"/>
    <property type="match status" value="1"/>
</dbReference>
<name>A0AAC8XL96_9ALTE</name>
<evidence type="ECO:0000313" key="4">
    <source>
        <dbReference type="Proteomes" id="UP000061468"/>
    </source>
</evidence>
<dbReference type="OMA" id="TQQDMVG"/>
<protein>
    <recommendedName>
        <fullName evidence="2">FlgO domain-containing protein</fullName>
    </recommendedName>
</protein>